<reference evidence="2 3" key="1">
    <citation type="submission" date="2019-12" db="EMBL/GenBank/DDBJ databases">
        <title>Complete Genome Sequence of a Quorum-Sensing Bacterium,Rhodobacteraceae bacterium C31, Isolated from a marine microalgae symbiotic bacteria.</title>
        <authorList>
            <person name="Zhang Y."/>
        </authorList>
    </citation>
    <scope>NUCLEOTIDE SEQUENCE [LARGE SCALE GENOMIC DNA]</scope>
    <source>
        <strain evidence="2 3">C31</strain>
    </source>
</reference>
<evidence type="ECO:0000313" key="3">
    <source>
        <dbReference type="Proteomes" id="UP000596387"/>
    </source>
</evidence>
<keyword evidence="1" id="KW-0472">Membrane</keyword>
<evidence type="ECO:0000313" key="2">
    <source>
        <dbReference type="EMBL" id="QRF64864.1"/>
    </source>
</evidence>
<keyword evidence="1" id="KW-1133">Transmembrane helix</keyword>
<dbReference type="RefSeq" id="WP_023850822.1">
    <property type="nucleotide sequence ID" value="NZ_CP047166.1"/>
</dbReference>
<protein>
    <submittedName>
        <fullName evidence="2">Uncharacterized protein</fullName>
    </submittedName>
</protein>
<name>A0ABX7F325_9RHOB</name>
<dbReference type="Proteomes" id="UP000596387">
    <property type="component" value="Chromosome"/>
</dbReference>
<organism evidence="2 3">
    <name type="scientific">Ponticoccus alexandrii</name>
    <dbReference type="NCBI Taxonomy" id="1943633"/>
    <lineage>
        <taxon>Bacteria</taxon>
        <taxon>Pseudomonadati</taxon>
        <taxon>Pseudomonadota</taxon>
        <taxon>Alphaproteobacteria</taxon>
        <taxon>Rhodobacterales</taxon>
        <taxon>Roseobacteraceae</taxon>
        <taxon>Ponticoccus</taxon>
    </lineage>
</organism>
<gene>
    <name evidence="2" type="ORF">GQA70_00190</name>
</gene>
<keyword evidence="1" id="KW-0812">Transmembrane</keyword>
<dbReference type="EMBL" id="CP047166">
    <property type="protein sequence ID" value="QRF64864.1"/>
    <property type="molecule type" value="Genomic_DNA"/>
</dbReference>
<sequence length="68" mass="7184">MAAVAFVFGSLVAFVASLIAYAFTDAGFGTSVLMYFGGSILLGTSIVVIGKVRRLFGTRREPEAQTSF</sequence>
<feature type="transmembrane region" description="Helical" evidence="1">
    <location>
        <begin position="32"/>
        <end position="50"/>
    </location>
</feature>
<evidence type="ECO:0000256" key="1">
    <source>
        <dbReference type="SAM" id="Phobius"/>
    </source>
</evidence>
<keyword evidence="3" id="KW-1185">Reference proteome</keyword>
<accession>A0ABX7F325</accession>
<proteinExistence type="predicted"/>